<dbReference type="Gene3D" id="3.30.40.10">
    <property type="entry name" value="Zinc/RING finger domain, C3HC4 (zinc finger)"/>
    <property type="match status" value="2"/>
</dbReference>
<dbReference type="Proteomes" id="UP000243499">
    <property type="component" value="Chromosome 9"/>
</dbReference>
<dbReference type="InterPro" id="IPR018200">
    <property type="entry name" value="USP_CS"/>
</dbReference>
<dbReference type="InterPro" id="IPR038765">
    <property type="entry name" value="Papain-like_cys_pep_sf"/>
</dbReference>
<dbReference type="GO" id="GO:0004843">
    <property type="term" value="F:cysteine-type deubiquitinase activity"/>
    <property type="evidence" value="ECO:0007669"/>
    <property type="project" value="InterPro"/>
</dbReference>
<feature type="region of interest" description="Disordered" evidence="6">
    <location>
        <begin position="1"/>
        <end position="54"/>
    </location>
</feature>
<evidence type="ECO:0000256" key="5">
    <source>
        <dbReference type="PROSITE-ProRule" id="PRU00502"/>
    </source>
</evidence>
<organism evidence="9">
    <name type="scientific">Panicum hallii</name>
    <dbReference type="NCBI Taxonomy" id="206008"/>
    <lineage>
        <taxon>Eukaryota</taxon>
        <taxon>Viridiplantae</taxon>
        <taxon>Streptophyta</taxon>
        <taxon>Embryophyta</taxon>
        <taxon>Tracheophyta</taxon>
        <taxon>Spermatophyta</taxon>
        <taxon>Magnoliopsida</taxon>
        <taxon>Liliopsida</taxon>
        <taxon>Poales</taxon>
        <taxon>Poaceae</taxon>
        <taxon>PACMAD clade</taxon>
        <taxon>Panicoideae</taxon>
        <taxon>Panicodae</taxon>
        <taxon>Paniceae</taxon>
        <taxon>Panicinae</taxon>
        <taxon>Panicum</taxon>
        <taxon>Panicum sect. Panicum</taxon>
    </lineage>
</organism>
<evidence type="ECO:0000313" key="9">
    <source>
        <dbReference type="EMBL" id="PAN47202.1"/>
    </source>
</evidence>
<dbReference type="EMBL" id="CM008054">
    <property type="protein sequence ID" value="PAN47202.1"/>
    <property type="molecule type" value="Genomic_DNA"/>
</dbReference>
<dbReference type="InterPro" id="IPR013083">
    <property type="entry name" value="Znf_RING/FYVE/PHD"/>
</dbReference>
<dbReference type="AlphaFoldDB" id="A0A2S3ILY4"/>
<feature type="domain" description="UBP-type" evidence="8">
    <location>
        <begin position="225"/>
        <end position="337"/>
    </location>
</feature>
<proteinExistence type="inferred from homology"/>
<keyword evidence="3 5" id="KW-0863">Zinc-finger</keyword>
<dbReference type="GO" id="GO:0005829">
    <property type="term" value="C:cytosol"/>
    <property type="evidence" value="ECO:0007669"/>
    <property type="project" value="TreeGrafter"/>
</dbReference>
<dbReference type="SUPFAM" id="SSF54001">
    <property type="entry name" value="Cysteine proteinases"/>
    <property type="match status" value="1"/>
</dbReference>
<dbReference type="Pfam" id="PF02148">
    <property type="entry name" value="zf-UBP"/>
    <property type="match status" value="2"/>
</dbReference>
<dbReference type="PROSITE" id="PS50271">
    <property type="entry name" value="ZF_UBP"/>
    <property type="match status" value="2"/>
</dbReference>
<evidence type="ECO:0000256" key="6">
    <source>
        <dbReference type="SAM" id="MobiDB-lite"/>
    </source>
</evidence>
<reference evidence="9" key="1">
    <citation type="submission" date="2018-04" db="EMBL/GenBank/DDBJ databases">
        <title>WGS assembly of Panicum hallii.</title>
        <authorList>
            <person name="Lovell J."/>
            <person name="Jenkins J."/>
            <person name="Lowry D."/>
            <person name="Mamidi S."/>
            <person name="Sreedasyam A."/>
            <person name="Weng X."/>
            <person name="Barry K."/>
            <person name="Bonette J."/>
            <person name="Campitelli B."/>
            <person name="Daum C."/>
            <person name="Gordon S."/>
            <person name="Gould B."/>
            <person name="Lipzen A."/>
            <person name="Macqueen A."/>
            <person name="Palacio-Mejia J."/>
            <person name="Plott C."/>
            <person name="Shakirov E."/>
            <person name="Shu S."/>
            <person name="Yoshinaga Y."/>
            <person name="Zane M."/>
            <person name="Rokhsar D."/>
            <person name="Grimwood J."/>
            <person name="Schmutz J."/>
            <person name="Juenger T."/>
        </authorList>
    </citation>
    <scope>NUCLEOTIDE SEQUENCE [LARGE SCALE GENOMIC DNA]</scope>
    <source>
        <strain evidence="9">FIL2</strain>
    </source>
</reference>
<dbReference type="PANTHER" id="PTHR24006:SF807">
    <property type="entry name" value="OS08G0527100 PROTEIN"/>
    <property type="match status" value="1"/>
</dbReference>
<evidence type="ECO:0000259" key="7">
    <source>
        <dbReference type="PROSITE" id="PS50235"/>
    </source>
</evidence>
<accession>A0A2S3ILY4</accession>
<dbReference type="GO" id="GO:0008270">
    <property type="term" value="F:zinc ion binding"/>
    <property type="evidence" value="ECO:0007669"/>
    <property type="project" value="UniProtKB-KW"/>
</dbReference>
<dbReference type="InterPro" id="IPR050164">
    <property type="entry name" value="Peptidase_C19"/>
</dbReference>
<comment type="similarity">
    <text evidence="1">Belongs to the peptidase C19 family.</text>
</comment>
<dbReference type="Gramene" id="PAN47202">
    <property type="protein sequence ID" value="PAN47202"/>
    <property type="gene ID" value="PAHAL_9G241900"/>
</dbReference>
<feature type="region of interest" description="Disordered" evidence="6">
    <location>
        <begin position="679"/>
        <end position="698"/>
    </location>
</feature>
<feature type="compositionally biased region" description="Polar residues" evidence="6">
    <location>
        <begin position="680"/>
        <end position="698"/>
    </location>
</feature>
<dbReference type="PANTHER" id="PTHR24006">
    <property type="entry name" value="UBIQUITIN CARBOXYL-TERMINAL HYDROLASE"/>
    <property type="match status" value="1"/>
</dbReference>
<evidence type="ECO:0000256" key="2">
    <source>
        <dbReference type="ARBA" id="ARBA00022723"/>
    </source>
</evidence>
<feature type="domain" description="USP" evidence="7">
    <location>
        <begin position="372"/>
        <end position="915"/>
    </location>
</feature>
<sequence>MGKKTPPKGKPDGSPRRPKAPRLDPMALADAAVASPPEASDLMEEGAEGTSGNNRCNHVLADGARGKFSSSLMSKGAGTCASCRLEDAKHRPEESSILVCLECGWHLCCGVGGIANPFGHSRAHAMKKQHWVAVLYHDAGRGYCFNCDAEVGMPGEFEVDGYVIGIDVIRDVVSSLPKYVLPSYGVMGRRPRAQETGESSRDAKTPWEVDDLGCKKRPEVNSDNDRCSHVPTDHAHKEILDSSLQSDDAGKCAVCQREEELVNIFVCLKCGQQSCGDLASYVPYGHAQYHAKQERHWVAAMFADPGAGFCFKCETEVPVYPEELEMPEEIQAGRRASGFGEVGDPISGSPNLGDKQHSHEFRSANGQGYAIKGIPNISNTCYMNAILQCLFALDKLRARMLAWDAAKSLFGMVLKELFVETGASGGMLLDPEKLFRLICWRTDGFKHGKMQDSYELLASLHAILNKDEESDDRQNGAPTIMDSIFGFELSETLSCKCGFSKSAANPLYDLSLPLPSKGHPTKSVASPQTSESLKSRQKFAVQLFPANELIQTVAKSGGSHLLGSELKEVTVEETPKPLELDSTEAQRICQSKDGVQDLLHTQKNKVSSSEFSRRIIDVPVKSVNFLPHIFSDVKVEEMNEMTANSIVSIEDCLSLFSEQVIEWRCDNCANEEQMAGSANECKSSSSTQPHASDAQSQIVQTAGRITEGTSSGMSCGEKDSAACSITDKEPECHEGIHPTEKQTDLLKNEHSRQLMMYQDMMKQLHLDSSSLQLKDGKNEHKDIVGYAIQTCLFKKLPPVLTLQLQRAGTGHNTKLKYSEHVRFEEHLDVQRFMDPSSVDKDNSLYRLAGVVEHRGTGSLDEGHYVAYVRARRLGNHQQQSSCSFSWFRADDSVISQVTLEEVLKREAYILFYERVEG</sequence>
<dbReference type="Pfam" id="PF00443">
    <property type="entry name" value="UCH"/>
    <property type="match status" value="1"/>
</dbReference>
<dbReference type="InterPro" id="IPR028889">
    <property type="entry name" value="USP"/>
</dbReference>
<gene>
    <name evidence="9" type="ORF">PAHAL_9G241900</name>
</gene>
<dbReference type="SUPFAM" id="SSF57850">
    <property type="entry name" value="RING/U-box"/>
    <property type="match status" value="2"/>
</dbReference>
<dbReference type="Gene3D" id="3.90.70.10">
    <property type="entry name" value="Cysteine proteinases"/>
    <property type="match status" value="1"/>
</dbReference>
<dbReference type="PROSITE" id="PS50235">
    <property type="entry name" value="USP_3"/>
    <property type="match status" value="1"/>
</dbReference>
<evidence type="ECO:0000259" key="8">
    <source>
        <dbReference type="PROSITE" id="PS50271"/>
    </source>
</evidence>
<name>A0A2S3ILY4_9POAL</name>
<dbReference type="GO" id="GO:0005634">
    <property type="term" value="C:nucleus"/>
    <property type="evidence" value="ECO:0007669"/>
    <property type="project" value="TreeGrafter"/>
</dbReference>
<evidence type="ECO:0000256" key="3">
    <source>
        <dbReference type="ARBA" id="ARBA00022771"/>
    </source>
</evidence>
<evidence type="ECO:0000256" key="1">
    <source>
        <dbReference type="ARBA" id="ARBA00009085"/>
    </source>
</evidence>
<dbReference type="GO" id="GO:0016579">
    <property type="term" value="P:protein deubiquitination"/>
    <property type="evidence" value="ECO:0007669"/>
    <property type="project" value="InterPro"/>
</dbReference>
<dbReference type="InterPro" id="IPR001607">
    <property type="entry name" value="Znf_UBP"/>
</dbReference>
<feature type="domain" description="UBP-type" evidence="8">
    <location>
        <begin position="54"/>
        <end position="170"/>
    </location>
</feature>
<dbReference type="CDD" id="cd02257">
    <property type="entry name" value="Peptidase_C19"/>
    <property type="match status" value="1"/>
</dbReference>
<keyword evidence="2" id="KW-0479">Metal-binding</keyword>
<dbReference type="InterPro" id="IPR001394">
    <property type="entry name" value="Peptidase_C19_UCH"/>
</dbReference>
<dbReference type="PROSITE" id="PS00973">
    <property type="entry name" value="USP_2"/>
    <property type="match status" value="1"/>
</dbReference>
<keyword evidence="4" id="KW-0862">Zinc</keyword>
<protein>
    <submittedName>
        <fullName evidence="9">Uncharacterized protein</fullName>
    </submittedName>
</protein>
<evidence type="ECO:0000256" key="4">
    <source>
        <dbReference type="ARBA" id="ARBA00022833"/>
    </source>
</evidence>